<reference evidence="2 3" key="1">
    <citation type="submission" date="2017-05" db="EMBL/GenBank/DDBJ databases">
        <title>Complete and WGS of Bordetella genogroups.</title>
        <authorList>
            <person name="Spilker T."/>
            <person name="LiPuma J."/>
        </authorList>
    </citation>
    <scope>NUCLEOTIDE SEQUENCE [LARGE SCALE GENOMIC DNA]</scope>
    <source>
        <strain evidence="2 3">AU17610</strain>
    </source>
</reference>
<dbReference type="Proteomes" id="UP000217005">
    <property type="component" value="Unassembled WGS sequence"/>
</dbReference>
<proteinExistence type="predicted"/>
<name>A0A261SPV5_9BORD</name>
<evidence type="ECO:0000259" key="1">
    <source>
        <dbReference type="Pfam" id="PF21821"/>
    </source>
</evidence>
<sequence length="166" mass="17976">MLGFDTVLGVRFRNGARISTFPVEMGTFSSFNKVDTPYDVALRVSLSGDMTSRGELLAKLEELKSSTDLFTLVTPEIVYQSSNIVGYSYERSSRSGPSLLIVELYIEEVRQTAVADFGETAEPDGAEEESNGQVQTFPVSDPAPVEIFDVADPAAIEAVPLEGAIQ</sequence>
<comment type="caution">
    <text evidence="2">The sequence shown here is derived from an EMBL/GenBank/DDBJ whole genome shotgun (WGS) entry which is preliminary data.</text>
</comment>
<evidence type="ECO:0000313" key="3">
    <source>
        <dbReference type="Proteomes" id="UP000217005"/>
    </source>
</evidence>
<feature type="domain" description="Dit-like phage tail protein N-terminal" evidence="1">
    <location>
        <begin position="4"/>
        <end position="114"/>
    </location>
</feature>
<gene>
    <name evidence="2" type="ORF">CEG14_05740</name>
</gene>
<dbReference type="InterPro" id="IPR048494">
    <property type="entry name" value="Dit-like_N"/>
</dbReference>
<protein>
    <recommendedName>
        <fullName evidence="1">Dit-like phage tail protein N-terminal domain-containing protein</fullName>
    </recommendedName>
</protein>
<organism evidence="2 3">
    <name type="scientific">Bordetella genomosp. 1</name>
    <dbReference type="NCBI Taxonomy" id="1395607"/>
    <lineage>
        <taxon>Bacteria</taxon>
        <taxon>Pseudomonadati</taxon>
        <taxon>Pseudomonadota</taxon>
        <taxon>Betaproteobacteria</taxon>
        <taxon>Burkholderiales</taxon>
        <taxon>Alcaligenaceae</taxon>
        <taxon>Bordetella</taxon>
    </lineage>
</organism>
<dbReference type="AlphaFoldDB" id="A0A261SPV5"/>
<dbReference type="EMBL" id="NEVL01000002">
    <property type="protein sequence ID" value="OZI39037.1"/>
    <property type="molecule type" value="Genomic_DNA"/>
</dbReference>
<dbReference type="Pfam" id="PF21821">
    <property type="entry name" value="Dit_like"/>
    <property type="match status" value="1"/>
</dbReference>
<accession>A0A261SPV5</accession>
<evidence type="ECO:0000313" key="2">
    <source>
        <dbReference type="EMBL" id="OZI39037.1"/>
    </source>
</evidence>